<gene>
    <name evidence="4" type="ORF">WN55_09985</name>
</gene>
<dbReference type="STRING" id="178035.A0A154P8B4"/>
<evidence type="ECO:0000313" key="4">
    <source>
        <dbReference type="EMBL" id="KZC08093.1"/>
    </source>
</evidence>
<name>A0A154P8B4_DUFNO</name>
<evidence type="ECO:0000259" key="1">
    <source>
        <dbReference type="Pfam" id="PF21787"/>
    </source>
</evidence>
<dbReference type="InterPro" id="IPR048366">
    <property type="entry name" value="TNP-like_GBD"/>
</dbReference>
<dbReference type="InterPro" id="IPR048365">
    <property type="entry name" value="TNP-like_RNaseH_N"/>
</dbReference>
<keyword evidence="5" id="KW-1185">Reference proteome</keyword>
<dbReference type="AlphaFoldDB" id="A0A154P8B4"/>
<dbReference type="InterPro" id="IPR048367">
    <property type="entry name" value="TNP-like_RNaseH_C"/>
</dbReference>
<dbReference type="Proteomes" id="UP000076502">
    <property type="component" value="Unassembled WGS sequence"/>
</dbReference>
<reference evidence="4 5" key="1">
    <citation type="submission" date="2015-07" db="EMBL/GenBank/DDBJ databases">
        <title>The genome of Dufourea novaeangliae.</title>
        <authorList>
            <person name="Pan H."/>
            <person name="Kapheim K."/>
        </authorList>
    </citation>
    <scope>NUCLEOTIDE SEQUENCE [LARGE SCALE GENOMIC DNA]</scope>
    <source>
        <strain evidence="4">0120121106</strain>
        <tissue evidence="4">Whole body</tissue>
    </source>
</reference>
<evidence type="ECO:0000259" key="2">
    <source>
        <dbReference type="Pfam" id="PF21788"/>
    </source>
</evidence>
<accession>A0A154P8B4</accession>
<proteinExistence type="predicted"/>
<feature type="domain" description="Transposable element P transposase-like GTP-binding insertion" evidence="2">
    <location>
        <begin position="94"/>
        <end position="213"/>
    </location>
</feature>
<protein>
    <submittedName>
        <fullName evidence="4">THAP domain-containing protein 9</fullName>
    </submittedName>
</protein>
<dbReference type="PANTHER" id="PTHR47577:SF2">
    <property type="entry name" value="THAP DOMAIN CONTAINING 9"/>
    <property type="match status" value="1"/>
</dbReference>
<dbReference type="Pfam" id="PF21789">
    <property type="entry name" value="TNP-like_RNaseH_C"/>
    <property type="match status" value="1"/>
</dbReference>
<evidence type="ECO:0000313" key="5">
    <source>
        <dbReference type="Proteomes" id="UP000076502"/>
    </source>
</evidence>
<organism evidence="4 5">
    <name type="scientific">Dufourea novaeangliae</name>
    <name type="common">Sweat bee</name>
    <dbReference type="NCBI Taxonomy" id="178035"/>
    <lineage>
        <taxon>Eukaryota</taxon>
        <taxon>Metazoa</taxon>
        <taxon>Ecdysozoa</taxon>
        <taxon>Arthropoda</taxon>
        <taxon>Hexapoda</taxon>
        <taxon>Insecta</taxon>
        <taxon>Pterygota</taxon>
        <taxon>Neoptera</taxon>
        <taxon>Endopterygota</taxon>
        <taxon>Hymenoptera</taxon>
        <taxon>Apocrita</taxon>
        <taxon>Aculeata</taxon>
        <taxon>Apoidea</taxon>
        <taxon>Anthophila</taxon>
        <taxon>Halictidae</taxon>
        <taxon>Rophitinae</taxon>
        <taxon>Dufourea</taxon>
    </lineage>
</organism>
<dbReference type="EMBL" id="KQ434841">
    <property type="protein sequence ID" value="KZC08093.1"/>
    <property type="molecule type" value="Genomic_DNA"/>
</dbReference>
<dbReference type="PANTHER" id="PTHR47577">
    <property type="entry name" value="THAP DOMAIN-CONTAINING PROTEIN 6"/>
    <property type="match status" value="1"/>
</dbReference>
<evidence type="ECO:0000259" key="3">
    <source>
        <dbReference type="Pfam" id="PF21789"/>
    </source>
</evidence>
<sequence length="439" mass="50042">MIVHLKGQWKWPIGYFLINKINSTVQAQLMVNALNLLADSGVKVWSVTCDGTATNISTLQLLGCNLIAENFVNMKTFFNHPSRSYKIYAILDAAHMLKLSRNTFAEYSDLRIDNDSIQWKYIENLFNLQNELTLKFKNKLDSNCINWQQNKMKVRYAAHTLSSSVANALQFLCANGTKGFENSESTVTFIKNIDRIFDFLNSRSPIGKGFKKPLRLADIPSLKIAMEKRIEYLFRLRNSNGQFIYQSRKKTFIIGFACAIKSILSVAEELLIQTNYKYLLTYNFSQDYLEIFFSKIRSRHGFNNNPNAIQFCSAFKQILLKNRIHVSPAVNCVALNDDTIGSIFKIEWPKKNKTATADDDTEIEVGTIPTLHLQMKDYILHYIGGYVVKSLLKTLDCASCATVLVLQKNDHAYHHSTIYSKFTDLVNNGGLRGLPSVTR</sequence>
<dbReference type="Pfam" id="PF21788">
    <property type="entry name" value="TNP-like_GBD"/>
    <property type="match status" value="1"/>
</dbReference>
<dbReference type="Pfam" id="PF21787">
    <property type="entry name" value="TNP-like_RNaseH_N"/>
    <property type="match status" value="1"/>
</dbReference>
<feature type="domain" description="Transposable element P transposase-like RNase H" evidence="1">
    <location>
        <begin position="1"/>
        <end position="63"/>
    </location>
</feature>
<feature type="domain" description="Transposable element P transposase-like RNase H C-terminal" evidence="3">
    <location>
        <begin position="282"/>
        <end position="316"/>
    </location>
</feature>